<reference evidence="1 2" key="1">
    <citation type="submission" date="2014-02" db="EMBL/GenBank/DDBJ databases">
        <title>Single nucleus genome sequencing reveals high similarity among nuclei of an endomycorrhizal fungus.</title>
        <authorList>
            <person name="Lin K."/>
            <person name="Geurts R."/>
            <person name="Zhang Z."/>
            <person name="Limpens E."/>
            <person name="Saunders D.G."/>
            <person name="Mu D."/>
            <person name="Pang E."/>
            <person name="Cao H."/>
            <person name="Cha H."/>
            <person name="Lin T."/>
            <person name="Zhou Q."/>
            <person name="Shang Y."/>
            <person name="Li Y."/>
            <person name="Ivanov S."/>
            <person name="Sharma T."/>
            <person name="Velzen R.V."/>
            <person name="Ruijter N.D."/>
            <person name="Aanen D.K."/>
            <person name="Win J."/>
            <person name="Kamoun S."/>
            <person name="Bisseling T."/>
            <person name="Huang S."/>
        </authorList>
    </citation>
    <scope>NUCLEOTIDE SEQUENCE [LARGE SCALE GENOMIC DNA]</scope>
    <source>
        <strain evidence="2">DAOM197198w</strain>
    </source>
</reference>
<dbReference type="AlphaFoldDB" id="A0A015J241"/>
<sequence>MSLSIAQILNIRRYYFTTKVIKIITSKIPQKYKKFEIILQKRIMHNQQEALDDDEIEAQDPFLVIIPNNTWINQYGMAAYNAVMDIFATNGMGQNQRRDRNSRHIFHFREIADLYSLRDRIKNNNLAPNAFCVSPDILNYYQLTFNLIAPNPPNLQQIPIGTAWIITKMGVTSSDYTEDRQFFYF</sequence>
<accession>A0A015J241</accession>
<organism evidence="1 2">
    <name type="scientific">Rhizophagus irregularis (strain DAOM 197198w)</name>
    <name type="common">Glomus intraradices</name>
    <dbReference type="NCBI Taxonomy" id="1432141"/>
    <lineage>
        <taxon>Eukaryota</taxon>
        <taxon>Fungi</taxon>
        <taxon>Fungi incertae sedis</taxon>
        <taxon>Mucoromycota</taxon>
        <taxon>Glomeromycotina</taxon>
        <taxon>Glomeromycetes</taxon>
        <taxon>Glomerales</taxon>
        <taxon>Glomeraceae</taxon>
        <taxon>Rhizophagus</taxon>
    </lineage>
</organism>
<dbReference type="OrthoDB" id="2407064at2759"/>
<gene>
    <name evidence="1" type="ORF">RirG_151280</name>
</gene>
<evidence type="ECO:0000313" key="2">
    <source>
        <dbReference type="Proteomes" id="UP000022910"/>
    </source>
</evidence>
<dbReference type="EMBL" id="JEMT01023894">
    <property type="protein sequence ID" value="EXX63557.1"/>
    <property type="molecule type" value="Genomic_DNA"/>
</dbReference>
<name>A0A015J241_RHIIW</name>
<proteinExistence type="predicted"/>
<keyword evidence="2" id="KW-1185">Reference proteome</keyword>
<protein>
    <submittedName>
        <fullName evidence="1">Uncharacterized protein</fullName>
    </submittedName>
</protein>
<dbReference type="Proteomes" id="UP000022910">
    <property type="component" value="Unassembled WGS sequence"/>
</dbReference>
<dbReference type="HOGENOM" id="CLU_125605_0_0_1"/>
<comment type="caution">
    <text evidence="1">The sequence shown here is derived from an EMBL/GenBank/DDBJ whole genome shotgun (WGS) entry which is preliminary data.</text>
</comment>
<evidence type="ECO:0000313" key="1">
    <source>
        <dbReference type="EMBL" id="EXX63557.1"/>
    </source>
</evidence>